<gene>
    <name evidence="4" type="ORF">TGARI_220090</name>
</gene>
<feature type="region of interest" description="Disordered" evidence="2">
    <location>
        <begin position="158"/>
        <end position="263"/>
    </location>
</feature>
<dbReference type="Pfam" id="PF00778">
    <property type="entry name" value="DIX"/>
    <property type="match status" value="1"/>
</dbReference>
<sequence>MDEEQRGRSTSPPPGSGGAPNSSIPPAGSSGGASGGASKGSGCTFIYYVIANDGDDLRCPNAFRIPKKTTYITLSDVRRHFPLPGTYHFRFKVKVKENPWPATDSSSAQQPFVWLDVLDDDQPLPLYDHRIYVKATRLSWHAEDVANLGKSLRGFRTSGCGSDKGASRQSLADPVDLRAPEGGIFRGSSPVSHDSLPTSASRYNSAGSASGFATGTGRAAQSPDPRSDRVADMLLFDEPLPSANRSSNNASSKKVNNSIDLIF</sequence>
<feature type="domain" description="DIX" evidence="3">
    <location>
        <begin position="43"/>
        <end position="139"/>
    </location>
</feature>
<dbReference type="SUPFAM" id="SSF54236">
    <property type="entry name" value="Ubiquitin-like"/>
    <property type="match status" value="1"/>
</dbReference>
<dbReference type="VEuPathDB" id="ToxoDB:TGARI_220090"/>
<protein>
    <recommendedName>
        <fullName evidence="3">DIX domain-containing protein</fullName>
    </recommendedName>
</protein>
<accession>A0A139XXR6</accession>
<feature type="compositionally biased region" description="Polar residues" evidence="2">
    <location>
        <begin position="189"/>
        <end position="204"/>
    </location>
</feature>
<dbReference type="GO" id="GO:0016055">
    <property type="term" value="P:Wnt signaling pathway"/>
    <property type="evidence" value="ECO:0007669"/>
    <property type="project" value="UniProtKB-KW"/>
</dbReference>
<dbReference type="InterPro" id="IPR038207">
    <property type="entry name" value="DIX_dom_sf"/>
</dbReference>
<evidence type="ECO:0000256" key="2">
    <source>
        <dbReference type="SAM" id="MobiDB-lite"/>
    </source>
</evidence>
<dbReference type="PANTHER" id="PTHR42509">
    <property type="entry name" value="DIX DOMAIN-CONTAINING PROTEIN"/>
    <property type="match status" value="1"/>
</dbReference>
<dbReference type="InterPro" id="IPR001158">
    <property type="entry name" value="DIX"/>
</dbReference>
<proteinExistence type="predicted"/>
<dbReference type="InterPro" id="IPR029071">
    <property type="entry name" value="Ubiquitin-like_domsf"/>
</dbReference>
<dbReference type="PROSITE" id="PS50841">
    <property type="entry name" value="DIX"/>
    <property type="match status" value="1"/>
</dbReference>
<feature type="region of interest" description="Disordered" evidence="2">
    <location>
        <begin position="1"/>
        <end position="35"/>
    </location>
</feature>
<dbReference type="PANTHER" id="PTHR42509:SF1">
    <property type="entry name" value="DIX DOMAIN-CONTAINING PROTEIN"/>
    <property type="match status" value="1"/>
</dbReference>
<evidence type="ECO:0000313" key="4">
    <source>
        <dbReference type="EMBL" id="KYF43540.1"/>
    </source>
</evidence>
<name>A0A139XXR6_TOXGO</name>
<evidence type="ECO:0000256" key="1">
    <source>
        <dbReference type="ARBA" id="ARBA00022687"/>
    </source>
</evidence>
<comment type="caution">
    <text evidence="4">The sequence shown here is derived from an EMBL/GenBank/DDBJ whole genome shotgun (WGS) entry which is preliminary data.</text>
</comment>
<feature type="compositionally biased region" description="Low complexity" evidence="2">
    <location>
        <begin position="205"/>
        <end position="220"/>
    </location>
</feature>
<organism evidence="4 5">
    <name type="scientific">Toxoplasma gondii ARI</name>
    <dbReference type="NCBI Taxonomy" id="1074872"/>
    <lineage>
        <taxon>Eukaryota</taxon>
        <taxon>Sar</taxon>
        <taxon>Alveolata</taxon>
        <taxon>Apicomplexa</taxon>
        <taxon>Conoidasida</taxon>
        <taxon>Coccidia</taxon>
        <taxon>Eucoccidiorida</taxon>
        <taxon>Eimeriorina</taxon>
        <taxon>Sarcocystidae</taxon>
        <taxon>Toxoplasma</taxon>
    </lineage>
</organism>
<reference evidence="4 5" key="1">
    <citation type="journal article" date="2016" name="Nat. Commun.">
        <title>Local admixture of amplified and diversified secreted pathogenesis determinants shapes mosaic Toxoplasma gondii genomes.</title>
        <authorList>
            <person name="Lorenzi H."/>
            <person name="Khan A."/>
            <person name="Behnke M.S."/>
            <person name="Namasivayam S."/>
            <person name="Swapna L.S."/>
            <person name="Hadjithomas M."/>
            <person name="Karamycheva S."/>
            <person name="Pinney D."/>
            <person name="Brunk B.P."/>
            <person name="Ajioka J.W."/>
            <person name="Ajzenberg D."/>
            <person name="Boothroyd J.C."/>
            <person name="Boyle J.P."/>
            <person name="Darde M.L."/>
            <person name="Diaz-Miranda M.A."/>
            <person name="Dubey J.P."/>
            <person name="Fritz H.M."/>
            <person name="Gennari S.M."/>
            <person name="Gregory B.D."/>
            <person name="Kim K."/>
            <person name="Saeij J.P."/>
            <person name="Su C."/>
            <person name="White M.W."/>
            <person name="Zhu X.Q."/>
            <person name="Howe D.K."/>
            <person name="Rosenthal B.M."/>
            <person name="Grigg M.E."/>
            <person name="Parkinson J."/>
            <person name="Liu L."/>
            <person name="Kissinger J.C."/>
            <person name="Roos D.S."/>
            <person name="Sibley L.D."/>
        </authorList>
    </citation>
    <scope>NUCLEOTIDE SEQUENCE [LARGE SCALE GENOMIC DNA]</scope>
    <source>
        <strain evidence="4 5">ARI</strain>
    </source>
</reference>
<evidence type="ECO:0000259" key="3">
    <source>
        <dbReference type="PROSITE" id="PS50841"/>
    </source>
</evidence>
<dbReference type="Gene3D" id="2.40.240.130">
    <property type="match status" value="1"/>
</dbReference>
<keyword evidence="1" id="KW-0879">Wnt signaling pathway</keyword>
<evidence type="ECO:0000313" key="5">
    <source>
        <dbReference type="Proteomes" id="UP000074247"/>
    </source>
</evidence>
<feature type="compositionally biased region" description="Low complexity" evidence="2">
    <location>
        <begin position="19"/>
        <end position="28"/>
    </location>
</feature>
<dbReference type="Proteomes" id="UP000074247">
    <property type="component" value="Unassembled WGS sequence"/>
</dbReference>
<feature type="compositionally biased region" description="Low complexity" evidence="2">
    <location>
        <begin position="242"/>
        <end position="263"/>
    </location>
</feature>
<dbReference type="OrthoDB" id="10007451at2759"/>
<dbReference type="AlphaFoldDB" id="A0A139XXR6"/>
<dbReference type="EMBL" id="AGQS02004653">
    <property type="protein sequence ID" value="KYF43540.1"/>
    <property type="molecule type" value="Genomic_DNA"/>
</dbReference>